<dbReference type="GO" id="GO:0016491">
    <property type="term" value="F:oxidoreductase activity"/>
    <property type="evidence" value="ECO:0007669"/>
    <property type="project" value="UniProtKB-KW"/>
</dbReference>
<sequence length="120" mass="13712">MSKQVQLTDFPRYPEEEMRQRAADFYSDSARRRSVRDFADTPVDREVIESCLRAAGTAPSGANLQPWHFVAVSDPDLKEKIRVGAEHEEREFYSHRAPQEWLRAIEPLGTDASKPLPEVA</sequence>
<dbReference type="Pfam" id="PF00881">
    <property type="entry name" value="Nitroreductase"/>
    <property type="match status" value="1"/>
</dbReference>
<evidence type="ECO:0000259" key="4">
    <source>
        <dbReference type="Pfam" id="PF00881"/>
    </source>
</evidence>
<keyword evidence="1" id="KW-0285">Flavoprotein</keyword>
<evidence type="ECO:0000256" key="1">
    <source>
        <dbReference type="ARBA" id="ARBA00022630"/>
    </source>
</evidence>
<dbReference type="EMBL" id="UINC01113586">
    <property type="protein sequence ID" value="SVC83301.1"/>
    <property type="molecule type" value="Genomic_DNA"/>
</dbReference>
<dbReference type="PANTHER" id="PTHR23026">
    <property type="entry name" value="NADPH NITROREDUCTASE"/>
    <property type="match status" value="1"/>
</dbReference>
<evidence type="ECO:0000256" key="3">
    <source>
        <dbReference type="ARBA" id="ARBA00023002"/>
    </source>
</evidence>
<name>A0A382QGC0_9ZZZZ</name>
<protein>
    <recommendedName>
        <fullName evidence="4">Nitroreductase domain-containing protein</fullName>
    </recommendedName>
</protein>
<evidence type="ECO:0000313" key="5">
    <source>
        <dbReference type="EMBL" id="SVC83301.1"/>
    </source>
</evidence>
<accession>A0A382QGC0</accession>
<feature type="non-terminal residue" evidence="5">
    <location>
        <position position="120"/>
    </location>
</feature>
<evidence type="ECO:0000256" key="2">
    <source>
        <dbReference type="ARBA" id="ARBA00022643"/>
    </source>
</evidence>
<keyword evidence="2" id="KW-0288">FMN</keyword>
<dbReference type="SUPFAM" id="SSF55469">
    <property type="entry name" value="FMN-dependent nitroreductase-like"/>
    <property type="match status" value="1"/>
</dbReference>
<reference evidence="5" key="1">
    <citation type="submission" date="2018-05" db="EMBL/GenBank/DDBJ databases">
        <authorList>
            <person name="Lanie J.A."/>
            <person name="Ng W.-L."/>
            <person name="Kazmierczak K.M."/>
            <person name="Andrzejewski T.M."/>
            <person name="Davidsen T.M."/>
            <person name="Wayne K.J."/>
            <person name="Tettelin H."/>
            <person name="Glass J.I."/>
            <person name="Rusch D."/>
            <person name="Podicherti R."/>
            <person name="Tsui H.-C.T."/>
            <person name="Winkler M.E."/>
        </authorList>
    </citation>
    <scope>NUCLEOTIDE SEQUENCE</scope>
</reference>
<dbReference type="InterPro" id="IPR000415">
    <property type="entry name" value="Nitroreductase-like"/>
</dbReference>
<dbReference type="PANTHER" id="PTHR23026:SF90">
    <property type="entry name" value="IODOTYROSINE DEIODINASE 1"/>
    <property type="match status" value="1"/>
</dbReference>
<proteinExistence type="predicted"/>
<gene>
    <name evidence="5" type="ORF">METZ01_LOCUS336155</name>
</gene>
<organism evidence="5">
    <name type="scientific">marine metagenome</name>
    <dbReference type="NCBI Taxonomy" id="408172"/>
    <lineage>
        <taxon>unclassified sequences</taxon>
        <taxon>metagenomes</taxon>
        <taxon>ecological metagenomes</taxon>
    </lineage>
</organism>
<dbReference type="AlphaFoldDB" id="A0A382QGC0"/>
<dbReference type="InterPro" id="IPR050627">
    <property type="entry name" value="Nitroreductase/BluB"/>
</dbReference>
<keyword evidence="3" id="KW-0560">Oxidoreductase</keyword>
<dbReference type="Gene3D" id="3.40.109.10">
    <property type="entry name" value="NADH Oxidase"/>
    <property type="match status" value="1"/>
</dbReference>
<dbReference type="InterPro" id="IPR029479">
    <property type="entry name" value="Nitroreductase"/>
</dbReference>
<feature type="domain" description="Nitroreductase" evidence="4">
    <location>
        <begin position="31"/>
        <end position="82"/>
    </location>
</feature>